<organism evidence="1 2">
    <name type="scientific">Candidatus Magnetoglobus multicellularis str. Araruama</name>
    <dbReference type="NCBI Taxonomy" id="890399"/>
    <lineage>
        <taxon>Bacteria</taxon>
        <taxon>Pseudomonadati</taxon>
        <taxon>Thermodesulfobacteriota</taxon>
        <taxon>Desulfobacteria</taxon>
        <taxon>Desulfobacterales</taxon>
        <taxon>Desulfobacteraceae</taxon>
        <taxon>Candidatus Magnetoglobus</taxon>
    </lineage>
</organism>
<comment type="caution">
    <text evidence="1">The sequence shown here is derived from an EMBL/GenBank/DDBJ whole genome shotgun (WGS) entry which is preliminary data.</text>
</comment>
<dbReference type="Proteomes" id="UP000189670">
    <property type="component" value="Unassembled WGS sequence"/>
</dbReference>
<accession>A0A1V1PHD3</accession>
<dbReference type="EMBL" id="ATBP01000013">
    <property type="protein sequence ID" value="ETR74287.1"/>
    <property type="molecule type" value="Genomic_DNA"/>
</dbReference>
<protein>
    <submittedName>
        <fullName evidence="1">Uncharacterized protein</fullName>
    </submittedName>
</protein>
<name>A0A1V1PHD3_9BACT</name>
<evidence type="ECO:0000313" key="2">
    <source>
        <dbReference type="Proteomes" id="UP000189670"/>
    </source>
</evidence>
<reference evidence="2" key="1">
    <citation type="submission" date="2012-11" db="EMBL/GenBank/DDBJ databases">
        <authorList>
            <person name="Lucero-Rivera Y.E."/>
            <person name="Tovar-Ramirez D."/>
        </authorList>
    </citation>
    <scope>NUCLEOTIDE SEQUENCE [LARGE SCALE GENOMIC DNA]</scope>
    <source>
        <strain evidence="2">Araruama</strain>
    </source>
</reference>
<dbReference type="AlphaFoldDB" id="A0A1V1PHD3"/>
<sequence length="291" mass="33987">MFPIFFPTTYISRATLSTCFEIFDKMIVYQPSELDIPQEYEIYPQLIIKSPLTPYLDCEKLKQERLYLKTVGNTMGPKLGHLKGRSDDLPFFDESSVNRIRAQIKQQSDNADFRPLLYALYGHLIQDLDIQQADLIQTLAEIDDTQNQMFQTLKHEDQCSEFQTDTTSSTPLDHVMNRLKAWFYIFQYDSEKPTLFLTDNPNVPAEMKEWNTNLDLIFSLDHSQMRNLKDVKQLFERNNINIKNVPEMIDNINAIHLYTNPTGLIGPFMPSGFRHEETIQIIVLDLHPTIR</sequence>
<evidence type="ECO:0000313" key="1">
    <source>
        <dbReference type="EMBL" id="ETR74287.1"/>
    </source>
</evidence>
<gene>
    <name evidence="1" type="ORF">OMM_00318</name>
</gene>
<proteinExistence type="predicted"/>